<gene>
    <name evidence="2" type="ORF">GBK04_21610</name>
</gene>
<sequence length="133" mass="15197">MTLPQATIKKAWPYQQDRMKLPVENLEKALPFYTTILGFQLVSRSEVPFLSAIIERDGIQLGLAENGGDPTQDGCFFEVDDVEKAFAELQANGFEKQRPEFDRQKYGEVEWKVFFVVAPDGLCYCFGERHIKA</sequence>
<dbReference type="EMBL" id="WHLY01000002">
    <property type="protein sequence ID" value="MPR35874.1"/>
    <property type="molecule type" value="Genomic_DNA"/>
</dbReference>
<proteinExistence type="predicted"/>
<dbReference type="InterPro" id="IPR029068">
    <property type="entry name" value="Glyas_Bleomycin-R_OHBP_Dase"/>
</dbReference>
<reference evidence="2 3" key="1">
    <citation type="submission" date="2019-10" db="EMBL/GenBank/DDBJ databases">
        <title>Draft Genome Sequence of Cytophagaceae sp. SJW1-29.</title>
        <authorList>
            <person name="Choi A."/>
        </authorList>
    </citation>
    <scope>NUCLEOTIDE SEQUENCE [LARGE SCALE GENOMIC DNA]</scope>
    <source>
        <strain evidence="2 3">SJW1-29</strain>
    </source>
</reference>
<dbReference type="SUPFAM" id="SSF54593">
    <property type="entry name" value="Glyoxalase/Bleomycin resistance protein/Dihydroxybiphenyl dioxygenase"/>
    <property type="match status" value="1"/>
</dbReference>
<dbReference type="AlphaFoldDB" id="A0A7C9BJX9"/>
<dbReference type="InterPro" id="IPR004360">
    <property type="entry name" value="Glyas_Fos-R_dOase_dom"/>
</dbReference>
<dbReference type="Pfam" id="PF00903">
    <property type="entry name" value="Glyoxalase"/>
    <property type="match status" value="1"/>
</dbReference>
<protein>
    <submittedName>
        <fullName evidence="2">VOC family protein</fullName>
    </submittedName>
</protein>
<keyword evidence="3" id="KW-1185">Reference proteome</keyword>
<evidence type="ECO:0000313" key="2">
    <source>
        <dbReference type="EMBL" id="MPR35874.1"/>
    </source>
</evidence>
<name>A0A7C9BJX9_9BACT</name>
<comment type="caution">
    <text evidence="2">The sequence shown here is derived from an EMBL/GenBank/DDBJ whole genome shotgun (WGS) entry which is preliminary data.</text>
</comment>
<accession>A0A7C9BJX9</accession>
<dbReference type="Proteomes" id="UP000479293">
    <property type="component" value="Unassembled WGS sequence"/>
</dbReference>
<feature type="domain" description="VOC" evidence="1">
    <location>
        <begin position="15"/>
        <end position="129"/>
    </location>
</feature>
<dbReference type="PROSITE" id="PS51819">
    <property type="entry name" value="VOC"/>
    <property type="match status" value="1"/>
</dbReference>
<dbReference type="Gene3D" id="3.10.180.10">
    <property type="entry name" value="2,3-Dihydroxybiphenyl 1,2-Dioxygenase, domain 1"/>
    <property type="match status" value="1"/>
</dbReference>
<evidence type="ECO:0000313" key="3">
    <source>
        <dbReference type="Proteomes" id="UP000479293"/>
    </source>
</evidence>
<dbReference type="RefSeq" id="WP_152763304.1">
    <property type="nucleotide sequence ID" value="NZ_WHLY01000002.1"/>
</dbReference>
<dbReference type="InterPro" id="IPR037523">
    <property type="entry name" value="VOC_core"/>
</dbReference>
<organism evidence="2 3">
    <name type="scientific">Salmonirosea aquatica</name>
    <dbReference type="NCBI Taxonomy" id="2654236"/>
    <lineage>
        <taxon>Bacteria</taxon>
        <taxon>Pseudomonadati</taxon>
        <taxon>Bacteroidota</taxon>
        <taxon>Cytophagia</taxon>
        <taxon>Cytophagales</taxon>
        <taxon>Spirosomataceae</taxon>
        <taxon>Salmonirosea</taxon>
    </lineage>
</organism>
<evidence type="ECO:0000259" key="1">
    <source>
        <dbReference type="PROSITE" id="PS51819"/>
    </source>
</evidence>